<comment type="caution">
    <text evidence="4">The sequence shown here is derived from an EMBL/GenBank/DDBJ whole genome shotgun (WGS) entry which is preliminary data.</text>
</comment>
<reference evidence="4 5" key="1">
    <citation type="submission" date="2020-04" db="EMBL/GenBank/DDBJ databases">
        <authorList>
            <person name="Doyle D.A."/>
        </authorList>
    </citation>
    <scope>NUCLEOTIDE SEQUENCE [LARGE SCALE GENOMIC DNA]</scope>
    <source>
        <strain evidence="4 5">P21</strain>
    </source>
</reference>
<dbReference type="PANTHER" id="PTHR37813:SF1">
    <property type="entry name" value="FELS-2 PROPHAGE PROTEIN"/>
    <property type="match status" value="1"/>
</dbReference>
<dbReference type="SUPFAM" id="SSF57997">
    <property type="entry name" value="Tropomyosin"/>
    <property type="match status" value="1"/>
</dbReference>
<feature type="coiled-coil region" evidence="2">
    <location>
        <begin position="73"/>
        <end position="184"/>
    </location>
</feature>
<dbReference type="PANTHER" id="PTHR37813">
    <property type="entry name" value="FELS-2 PROPHAGE PROTEIN"/>
    <property type="match status" value="1"/>
</dbReference>
<dbReference type="Proteomes" id="UP000537131">
    <property type="component" value="Unassembled WGS sequence"/>
</dbReference>
<dbReference type="Pfam" id="PF10145">
    <property type="entry name" value="PhageMin_Tail"/>
    <property type="match status" value="1"/>
</dbReference>
<proteinExistence type="predicted"/>
<protein>
    <submittedName>
        <fullName evidence="4">Phage tail tape measure protein</fullName>
    </submittedName>
</protein>
<organism evidence="4 5">
    <name type="scientific">Clostridium muellerianum</name>
    <dbReference type="NCBI Taxonomy" id="2716538"/>
    <lineage>
        <taxon>Bacteria</taxon>
        <taxon>Bacillati</taxon>
        <taxon>Bacillota</taxon>
        <taxon>Clostridia</taxon>
        <taxon>Eubacteriales</taxon>
        <taxon>Clostridiaceae</taxon>
        <taxon>Clostridium</taxon>
    </lineage>
</organism>
<reference evidence="4 5" key="2">
    <citation type="submission" date="2020-06" db="EMBL/GenBank/DDBJ databases">
        <title>Complete Genome Sequence of Clostridium muelleri sp. nov. P21T, an Acid-Alcohol Producing Acetogen Isolated from Old Hay.</title>
        <authorList>
            <person name="Duncan K.E."/>
            <person name="Tanner R.S."/>
        </authorList>
    </citation>
    <scope>NUCLEOTIDE SEQUENCE [LARGE SCALE GENOMIC DNA]</scope>
    <source>
        <strain evidence="4 5">P21</strain>
    </source>
</reference>
<keyword evidence="5" id="KW-1185">Reference proteome</keyword>
<dbReference type="RefSeq" id="WP_169300079.1">
    <property type="nucleotide sequence ID" value="NZ_JABBNI010000065.1"/>
</dbReference>
<name>A0A7Y0ENB1_9CLOT</name>
<sequence length="1083" mass="116177">MAGDTEKRVTAKFILDSSGFNDGLKGVNAGLKNAQSELKLASSGIQAFGKDSEKLKGVQEALSKQVELHAKKVDIYKQSIEKATNKLQDNIKERDKLKASLDNANNAYEKAIKEYGKESEEAQKAKESVNKLTEEYKKKEKAVESNAKQINTYTTNMNKANAELNKTKGELNKVTSELSTQNNKWISASKGIKEHSEHLKNVGTSASNAGDKILRMTAPLAAVGIAAVKTGMDFESQMSRVQAISGATGEEFKQLEDAALDLGAKTTFSASQVGEAQENMASAGFKVNEILAATPGVLDLAASSGESLASSSSIAASAIRGFGLDASQAGHVADVLAKSAADTNANVQTMGEAFKYVAPIARGTGLSIEEVTAAVGEMADAGIDGSTAGTTLRGAISRLANPSKEAATAMERLGFNAFDSNEKMKSLATISDELNEKMKGLTDQQRQEAIATIFGQEAMSGMLVLAQNGGTKLNALTEGLKKSDGAAKQMATTMQNNTKASIEQMMGSLETAAIKLEKTLAPTIKKVADTVGNLADKFSQLSPKTQETILKAVGLTVALGGILKISGSVIGSIGSIAGGVGKLASIIGKTKVATQGVGVATGVASKGIGALGIASKLGALALNPWVLGIGAAGVGLYALYKHTQQEAVPAVDLFANKVNTTSASVKTCHGAMTTQIETDTIKISESTKKAVGAYIKMDDNAKKALTDLYVNGTKITADTSKSLIDTYNSMGQQIKDGMDKHYQEDYSIMDDFFKKSSTLTEDEEKKALSSLQKNNEDKKKEVDNYTKKIQDILKKASNEKRALTKDEQEKINEIQEKMRTNAVKTLSSQEVESKVILERLKEYGTRITAEQASNIIQNANKQRDGAVKAANEQYDKTVKEIIKMRDESHSITKDQADKLIKEAQRQKTDSIKHAGELRDGVVNKVKSMNKDVEENVDTSSGRILTKWDKLKSWWDNWHPMKKIFEFEFNQAKGGGLDPGKIWTGTNYWKGGVAALHDRPGTQTSYELYDLPRGTRVYNHDASADLVEKTAENVATKVANSVLSSSNGGKNGINVTQNIYTPVGSPSEIARQTKNNLRELALSW</sequence>
<evidence type="ECO:0000256" key="1">
    <source>
        <dbReference type="ARBA" id="ARBA00022612"/>
    </source>
</evidence>
<evidence type="ECO:0000259" key="3">
    <source>
        <dbReference type="Pfam" id="PF10145"/>
    </source>
</evidence>
<feature type="coiled-coil region" evidence="2">
    <location>
        <begin position="761"/>
        <end position="813"/>
    </location>
</feature>
<dbReference type="EMBL" id="JABBNI010000065">
    <property type="protein sequence ID" value="NMM65500.1"/>
    <property type="molecule type" value="Genomic_DNA"/>
</dbReference>
<feature type="domain" description="Phage tail tape measure protein" evidence="3">
    <location>
        <begin position="256"/>
        <end position="455"/>
    </location>
</feature>
<dbReference type="NCBIfam" id="TIGR01760">
    <property type="entry name" value="tape_meas_TP901"/>
    <property type="match status" value="1"/>
</dbReference>
<gene>
    <name evidence="4" type="ORF">HBE96_23255</name>
</gene>
<evidence type="ECO:0000313" key="4">
    <source>
        <dbReference type="EMBL" id="NMM65500.1"/>
    </source>
</evidence>
<dbReference type="InterPro" id="IPR010090">
    <property type="entry name" value="Phage_tape_meas"/>
</dbReference>
<evidence type="ECO:0000256" key="2">
    <source>
        <dbReference type="SAM" id="Coils"/>
    </source>
</evidence>
<keyword evidence="2" id="KW-0175">Coiled coil</keyword>
<evidence type="ECO:0000313" key="5">
    <source>
        <dbReference type="Proteomes" id="UP000537131"/>
    </source>
</evidence>
<keyword evidence="1" id="KW-1188">Viral release from host cell</keyword>
<accession>A0A7Y0ENB1</accession>
<dbReference type="AlphaFoldDB" id="A0A7Y0ENB1"/>